<name>A0A9R0ISB3_SPIOL</name>
<dbReference type="AlphaFoldDB" id="A0A9R0ISB3"/>
<protein>
    <submittedName>
        <fullName evidence="3">Uncharacterized protein</fullName>
    </submittedName>
</protein>
<sequence length="160" mass="16524">MEATGENLTFLRKIRPPSFEEAGLEDCALPPESIKEAFFKAASAVGSRAGNVFAGDNDEVDGGCISDPWIEKPAPSDALVGIEPEIRPPGACATGKSGGFGGNGEPASDVVVVGGEGGKGGGDCVDGLRGLEIKDKNDEGDNEEQDEKKPTLVEGYFLNP</sequence>
<reference evidence="2" key="1">
    <citation type="journal article" date="2021" name="Nat. Commun.">
        <title>Genomic analyses provide insights into spinach domestication and the genetic basis of agronomic traits.</title>
        <authorList>
            <person name="Cai X."/>
            <person name="Sun X."/>
            <person name="Xu C."/>
            <person name="Sun H."/>
            <person name="Wang X."/>
            <person name="Ge C."/>
            <person name="Zhang Z."/>
            <person name="Wang Q."/>
            <person name="Fei Z."/>
            <person name="Jiao C."/>
            <person name="Wang Q."/>
        </authorList>
    </citation>
    <scope>NUCLEOTIDE SEQUENCE [LARGE SCALE GENOMIC DNA]</scope>
    <source>
        <strain evidence="2">cv. Varoflay</strain>
    </source>
</reference>
<evidence type="ECO:0000313" key="3">
    <source>
        <dbReference type="RefSeq" id="XP_021853640.1"/>
    </source>
</evidence>
<dbReference type="PANTHER" id="PTHR36713">
    <property type="entry name" value="OS09G0344700 PROTEIN"/>
    <property type="match status" value="1"/>
</dbReference>
<dbReference type="PANTHER" id="PTHR36713:SF1">
    <property type="entry name" value="OS09G0344700 PROTEIN"/>
    <property type="match status" value="1"/>
</dbReference>
<dbReference type="KEGG" id="soe:110793107"/>
<evidence type="ECO:0000313" key="2">
    <source>
        <dbReference type="Proteomes" id="UP000813463"/>
    </source>
</evidence>
<proteinExistence type="predicted"/>
<feature type="region of interest" description="Disordered" evidence="1">
    <location>
        <begin position="84"/>
        <end position="160"/>
    </location>
</feature>
<dbReference type="RefSeq" id="XP_021853640.1">
    <property type="nucleotide sequence ID" value="XM_021997948.2"/>
</dbReference>
<dbReference type="Proteomes" id="UP000813463">
    <property type="component" value="Chromosome 1"/>
</dbReference>
<gene>
    <name evidence="3" type="primary">LOC110793107</name>
</gene>
<evidence type="ECO:0000256" key="1">
    <source>
        <dbReference type="SAM" id="MobiDB-lite"/>
    </source>
</evidence>
<reference evidence="3" key="2">
    <citation type="submission" date="2025-08" db="UniProtKB">
        <authorList>
            <consortium name="RefSeq"/>
        </authorList>
    </citation>
    <scope>IDENTIFICATION</scope>
    <source>
        <tissue evidence="3">Leaf</tissue>
    </source>
</reference>
<keyword evidence="2" id="KW-1185">Reference proteome</keyword>
<feature type="compositionally biased region" description="Basic and acidic residues" evidence="1">
    <location>
        <begin position="129"/>
        <end position="139"/>
    </location>
</feature>
<organism evidence="2 3">
    <name type="scientific">Spinacia oleracea</name>
    <name type="common">Spinach</name>
    <dbReference type="NCBI Taxonomy" id="3562"/>
    <lineage>
        <taxon>Eukaryota</taxon>
        <taxon>Viridiplantae</taxon>
        <taxon>Streptophyta</taxon>
        <taxon>Embryophyta</taxon>
        <taxon>Tracheophyta</taxon>
        <taxon>Spermatophyta</taxon>
        <taxon>Magnoliopsida</taxon>
        <taxon>eudicotyledons</taxon>
        <taxon>Gunneridae</taxon>
        <taxon>Pentapetalae</taxon>
        <taxon>Caryophyllales</taxon>
        <taxon>Chenopodiaceae</taxon>
        <taxon>Chenopodioideae</taxon>
        <taxon>Anserineae</taxon>
        <taxon>Spinacia</taxon>
    </lineage>
</organism>
<feature type="compositionally biased region" description="Gly residues" evidence="1">
    <location>
        <begin position="114"/>
        <end position="124"/>
    </location>
</feature>
<accession>A0A9R0ISB3</accession>
<dbReference type="GeneID" id="110793107"/>